<evidence type="ECO:0000313" key="3">
    <source>
        <dbReference type="Proteomes" id="UP001215598"/>
    </source>
</evidence>
<feature type="region of interest" description="Disordered" evidence="1">
    <location>
        <begin position="16"/>
        <end position="72"/>
    </location>
</feature>
<reference evidence="2" key="1">
    <citation type="submission" date="2023-03" db="EMBL/GenBank/DDBJ databases">
        <title>Massive genome expansion in bonnet fungi (Mycena s.s.) driven by repeated elements and novel gene families across ecological guilds.</title>
        <authorList>
            <consortium name="Lawrence Berkeley National Laboratory"/>
            <person name="Harder C.B."/>
            <person name="Miyauchi S."/>
            <person name="Viragh M."/>
            <person name="Kuo A."/>
            <person name="Thoen E."/>
            <person name="Andreopoulos B."/>
            <person name="Lu D."/>
            <person name="Skrede I."/>
            <person name="Drula E."/>
            <person name="Henrissat B."/>
            <person name="Morin E."/>
            <person name="Kohler A."/>
            <person name="Barry K."/>
            <person name="LaButti K."/>
            <person name="Morin E."/>
            <person name="Salamov A."/>
            <person name="Lipzen A."/>
            <person name="Mereny Z."/>
            <person name="Hegedus B."/>
            <person name="Baldrian P."/>
            <person name="Stursova M."/>
            <person name="Weitz H."/>
            <person name="Taylor A."/>
            <person name="Grigoriev I.V."/>
            <person name="Nagy L.G."/>
            <person name="Martin F."/>
            <person name="Kauserud H."/>
        </authorList>
    </citation>
    <scope>NUCLEOTIDE SEQUENCE</scope>
    <source>
        <strain evidence="2">CBHHK182m</strain>
    </source>
</reference>
<name>A0AAD7JKH4_9AGAR</name>
<comment type="caution">
    <text evidence="2">The sequence shown here is derived from an EMBL/GenBank/DDBJ whole genome shotgun (WGS) entry which is preliminary data.</text>
</comment>
<feature type="compositionally biased region" description="Low complexity" evidence="1">
    <location>
        <begin position="48"/>
        <end position="64"/>
    </location>
</feature>
<proteinExistence type="predicted"/>
<dbReference type="AlphaFoldDB" id="A0AAD7JKH4"/>
<protein>
    <submittedName>
        <fullName evidence="2">Uncharacterized protein</fullName>
    </submittedName>
</protein>
<evidence type="ECO:0000313" key="2">
    <source>
        <dbReference type="EMBL" id="KAJ7766751.1"/>
    </source>
</evidence>
<keyword evidence="3" id="KW-1185">Reference proteome</keyword>
<dbReference type="Proteomes" id="UP001215598">
    <property type="component" value="Unassembled WGS sequence"/>
</dbReference>
<dbReference type="EMBL" id="JARKIB010000023">
    <property type="protein sequence ID" value="KAJ7766751.1"/>
    <property type="molecule type" value="Genomic_DNA"/>
</dbReference>
<accession>A0AAD7JKH4</accession>
<evidence type="ECO:0000256" key="1">
    <source>
        <dbReference type="SAM" id="MobiDB-lite"/>
    </source>
</evidence>
<sequence length="255" mass="28122">MTTWFPEGYTYPPVFFPPGPPPLSAATSNPNPPPWRGYRRGSNANGKPSSSQTSSTPSTPGPSQRNTHSVHPQLDLVDGVDYFRIGEKVRVRRWYAATDSFTPWHMGEVVRPVIVESPDGRGQRRAYSCIYEHPANLVPQEKLFSPHYQEITSLEADPVSATPVLRLGKDSELVFAPIPVVDPLGNKRVVYSPAIVLSARNEQGGVRLRVLAGPAVKREIENFAVKYAPPYSAESAQILRQKGFAIEGDGINRSF</sequence>
<gene>
    <name evidence="2" type="ORF">B0H16DRAFT_1453777</name>
</gene>
<organism evidence="2 3">
    <name type="scientific">Mycena metata</name>
    <dbReference type="NCBI Taxonomy" id="1033252"/>
    <lineage>
        <taxon>Eukaryota</taxon>
        <taxon>Fungi</taxon>
        <taxon>Dikarya</taxon>
        <taxon>Basidiomycota</taxon>
        <taxon>Agaricomycotina</taxon>
        <taxon>Agaricomycetes</taxon>
        <taxon>Agaricomycetidae</taxon>
        <taxon>Agaricales</taxon>
        <taxon>Marasmiineae</taxon>
        <taxon>Mycenaceae</taxon>
        <taxon>Mycena</taxon>
    </lineage>
</organism>